<evidence type="ECO:0000256" key="3">
    <source>
        <dbReference type="ARBA" id="ARBA00022598"/>
    </source>
</evidence>
<reference evidence="11" key="1">
    <citation type="submission" date="2018-05" db="EMBL/GenBank/DDBJ databases">
        <authorList>
            <person name="Lanie J.A."/>
            <person name="Ng W.-L."/>
            <person name="Kazmierczak K.M."/>
            <person name="Andrzejewski T.M."/>
            <person name="Davidsen T.M."/>
            <person name="Wayne K.J."/>
            <person name="Tettelin H."/>
            <person name="Glass J.I."/>
            <person name="Rusch D."/>
            <person name="Podicherti R."/>
            <person name="Tsui H.-C.T."/>
            <person name="Winkler M.E."/>
        </authorList>
    </citation>
    <scope>NUCLEOTIDE SEQUENCE</scope>
</reference>
<dbReference type="EMBL" id="UINC01000936">
    <property type="protein sequence ID" value="SUZ64507.1"/>
    <property type="molecule type" value="Genomic_DNA"/>
</dbReference>
<dbReference type="InterPro" id="IPR004516">
    <property type="entry name" value="HisRS/HisZ"/>
</dbReference>
<dbReference type="SUPFAM" id="SSF55681">
    <property type="entry name" value="Class II aaRS and biotin synthetases"/>
    <property type="match status" value="1"/>
</dbReference>
<dbReference type="HAMAP" id="MF_00127">
    <property type="entry name" value="His_tRNA_synth"/>
    <property type="match status" value="1"/>
</dbReference>
<dbReference type="InterPro" id="IPR033656">
    <property type="entry name" value="HisRS_anticodon"/>
</dbReference>
<dbReference type="Pfam" id="PF03129">
    <property type="entry name" value="HGTP_anticodon"/>
    <property type="match status" value="1"/>
</dbReference>
<dbReference type="GO" id="GO:0004821">
    <property type="term" value="F:histidine-tRNA ligase activity"/>
    <property type="evidence" value="ECO:0007669"/>
    <property type="project" value="UniProtKB-EC"/>
</dbReference>
<evidence type="ECO:0000256" key="4">
    <source>
        <dbReference type="ARBA" id="ARBA00022741"/>
    </source>
</evidence>
<dbReference type="PANTHER" id="PTHR43707:SF1">
    <property type="entry name" value="HISTIDINE--TRNA LIGASE, MITOCHONDRIAL-RELATED"/>
    <property type="match status" value="1"/>
</dbReference>
<comment type="catalytic activity">
    <reaction evidence="9">
        <text>tRNA(His) + L-histidine + ATP = L-histidyl-tRNA(His) + AMP + diphosphate + H(+)</text>
        <dbReference type="Rhea" id="RHEA:17313"/>
        <dbReference type="Rhea" id="RHEA-COMP:9665"/>
        <dbReference type="Rhea" id="RHEA-COMP:9689"/>
        <dbReference type="ChEBI" id="CHEBI:15378"/>
        <dbReference type="ChEBI" id="CHEBI:30616"/>
        <dbReference type="ChEBI" id="CHEBI:33019"/>
        <dbReference type="ChEBI" id="CHEBI:57595"/>
        <dbReference type="ChEBI" id="CHEBI:78442"/>
        <dbReference type="ChEBI" id="CHEBI:78527"/>
        <dbReference type="ChEBI" id="CHEBI:456215"/>
        <dbReference type="EC" id="6.1.1.21"/>
    </reaction>
</comment>
<feature type="domain" description="Aminoacyl-transfer RNA synthetases class-II family profile" evidence="10">
    <location>
        <begin position="1"/>
        <end position="322"/>
    </location>
</feature>
<keyword evidence="3" id="KW-0436">Ligase</keyword>
<evidence type="ECO:0000256" key="5">
    <source>
        <dbReference type="ARBA" id="ARBA00022840"/>
    </source>
</evidence>
<evidence type="ECO:0000259" key="10">
    <source>
        <dbReference type="PROSITE" id="PS50862"/>
    </source>
</evidence>
<dbReference type="GO" id="GO:0006427">
    <property type="term" value="P:histidyl-tRNA aminoacylation"/>
    <property type="evidence" value="ECO:0007669"/>
    <property type="project" value="InterPro"/>
</dbReference>
<dbReference type="Pfam" id="PF13393">
    <property type="entry name" value="tRNA-synt_His"/>
    <property type="match status" value="1"/>
</dbReference>
<dbReference type="Gene3D" id="3.30.930.10">
    <property type="entry name" value="Bira Bifunctional Protein, Domain 2"/>
    <property type="match status" value="1"/>
</dbReference>
<dbReference type="PROSITE" id="PS50862">
    <property type="entry name" value="AA_TRNA_LIGASE_II"/>
    <property type="match status" value="1"/>
</dbReference>
<accession>A0A381PE57</accession>
<dbReference type="PIRSF" id="PIRSF001549">
    <property type="entry name" value="His-tRNA_synth"/>
    <property type="match status" value="1"/>
</dbReference>
<proteinExistence type="inferred from homology"/>
<gene>
    <name evidence="11" type="ORF">METZ01_LOCUS17361</name>
</gene>
<dbReference type="InterPro" id="IPR004154">
    <property type="entry name" value="Anticodon-bd"/>
</dbReference>
<keyword evidence="4" id="KW-0547">Nucleotide-binding</keyword>
<dbReference type="EC" id="6.1.1.21" evidence="2"/>
<dbReference type="InterPro" id="IPR036621">
    <property type="entry name" value="Anticodon-bd_dom_sf"/>
</dbReference>
<evidence type="ECO:0000256" key="8">
    <source>
        <dbReference type="ARBA" id="ARBA00030619"/>
    </source>
</evidence>
<evidence type="ECO:0000256" key="6">
    <source>
        <dbReference type="ARBA" id="ARBA00022917"/>
    </source>
</evidence>
<dbReference type="PANTHER" id="PTHR43707">
    <property type="entry name" value="HISTIDYL-TRNA SYNTHETASE"/>
    <property type="match status" value="1"/>
</dbReference>
<dbReference type="GO" id="GO:0005737">
    <property type="term" value="C:cytoplasm"/>
    <property type="evidence" value="ECO:0007669"/>
    <property type="project" value="InterPro"/>
</dbReference>
<dbReference type="GO" id="GO:0005524">
    <property type="term" value="F:ATP binding"/>
    <property type="evidence" value="ECO:0007669"/>
    <property type="project" value="UniProtKB-KW"/>
</dbReference>
<dbReference type="InterPro" id="IPR041715">
    <property type="entry name" value="HisRS-like_core"/>
</dbReference>
<keyword evidence="7" id="KW-0030">Aminoacyl-tRNA synthetase</keyword>
<dbReference type="Gene3D" id="3.40.50.800">
    <property type="entry name" value="Anticodon-binding domain"/>
    <property type="match status" value="1"/>
</dbReference>
<sequence>MISAVRGTRDILPDQVERWQRVEEVARRICSRYGYYELRTPIIEREELFSKGTGESTDIVQKEMYAFDDKGGQRVTLRPEATPSIVRAFVEHSLEQSLSVAKLFTLGPMFRYERPQKGRYRQFHQLNVEVFGVAEASLDAEVMEMACTFVGELGIDESELVINSVGCPDCRPMFSEALLNALGGDLSKLCGDCQRRAKTNPLRIFDCKVEADQSTIDRLPHSTDYLCDACRGHFEAVQQHLRLYDQPFRLSHRLVRGLDYYTRTTFELLSSKLGAQNALLGGGRYDGLVKRLGGPDRPGIGFAAGLERLVLALPDVNDQMAPDVFVAAIGSLAQDAVFVLARALRAGGLRTLVDYEARSAKAQMKRANRAGVSHVVILGDDELATGEVTVKTMATGEQCKVARDKIVEVLLSAS</sequence>
<evidence type="ECO:0000256" key="2">
    <source>
        <dbReference type="ARBA" id="ARBA00012815"/>
    </source>
</evidence>
<dbReference type="CDD" id="cd00859">
    <property type="entry name" value="HisRS_anticodon"/>
    <property type="match status" value="1"/>
</dbReference>
<dbReference type="InterPro" id="IPR006195">
    <property type="entry name" value="aa-tRNA-synth_II"/>
</dbReference>
<evidence type="ECO:0000256" key="7">
    <source>
        <dbReference type="ARBA" id="ARBA00023146"/>
    </source>
</evidence>
<name>A0A381PE57_9ZZZZ</name>
<keyword evidence="6" id="KW-0648">Protein biosynthesis</keyword>
<organism evidence="11">
    <name type="scientific">marine metagenome</name>
    <dbReference type="NCBI Taxonomy" id="408172"/>
    <lineage>
        <taxon>unclassified sequences</taxon>
        <taxon>metagenomes</taxon>
        <taxon>ecological metagenomes</taxon>
    </lineage>
</organism>
<protein>
    <recommendedName>
        <fullName evidence="2">histidine--tRNA ligase</fullName>
        <ecNumber evidence="2">6.1.1.21</ecNumber>
    </recommendedName>
    <alternativeName>
        <fullName evidence="8">Histidyl-tRNA synthetase</fullName>
    </alternativeName>
</protein>
<dbReference type="InterPro" id="IPR015807">
    <property type="entry name" value="His-tRNA-ligase"/>
</dbReference>
<evidence type="ECO:0000256" key="9">
    <source>
        <dbReference type="ARBA" id="ARBA00047639"/>
    </source>
</evidence>
<dbReference type="NCBIfam" id="TIGR00442">
    <property type="entry name" value="hisS"/>
    <property type="match status" value="1"/>
</dbReference>
<dbReference type="SUPFAM" id="SSF52954">
    <property type="entry name" value="Class II aaRS ABD-related"/>
    <property type="match status" value="1"/>
</dbReference>
<dbReference type="InterPro" id="IPR045864">
    <property type="entry name" value="aa-tRNA-synth_II/BPL/LPL"/>
</dbReference>
<evidence type="ECO:0000313" key="11">
    <source>
        <dbReference type="EMBL" id="SUZ64507.1"/>
    </source>
</evidence>
<evidence type="ECO:0000256" key="1">
    <source>
        <dbReference type="ARBA" id="ARBA00008226"/>
    </source>
</evidence>
<keyword evidence="5" id="KW-0067">ATP-binding</keyword>
<comment type="similarity">
    <text evidence="1">Belongs to the class-II aminoacyl-tRNA synthetase family.</text>
</comment>
<dbReference type="CDD" id="cd00773">
    <property type="entry name" value="HisRS-like_core"/>
    <property type="match status" value="1"/>
</dbReference>
<dbReference type="AlphaFoldDB" id="A0A381PE57"/>